<protein>
    <recommendedName>
        <fullName evidence="9 10">UDP-N-acetylmuramoylalanine--D-glutamate ligase</fullName>
        <ecNumber evidence="9 10">6.3.2.9</ecNumber>
    </recommendedName>
    <alternativeName>
        <fullName evidence="9">D-glutamic acid-adding enzyme</fullName>
    </alternativeName>
    <alternativeName>
        <fullName evidence="9">UDP-N-acetylmuramoyl-L-alanyl-D-glutamate synthetase</fullName>
    </alternativeName>
</protein>
<comment type="catalytic activity">
    <reaction evidence="9 10">
        <text>UDP-N-acetyl-alpha-D-muramoyl-L-alanine + D-glutamate + ATP = UDP-N-acetyl-alpha-D-muramoyl-L-alanyl-D-glutamate + ADP + phosphate + H(+)</text>
        <dbReference type="Rhea" id="RHEA:16429"/>
        <dbReference type="ChEBI" id="CHEBI:15378"/>
        <dbReference type="ChEBI" id="CHEBI:29986"/>
        <dbReference type="ChEBI" id="CHEBI:30616"/>
        <dbReference type="ChEBI" id="CHEBI:43474"/>
        <dbReference type="ChEBI" id="CHEBI:83898"/>
        <dbReference type="ChEBI" id="CHEBI:83900"/>
        <dbReference type="ChEBI" id="CHEBI:456216"/>
        <dbReference type="EC" id="6.3.2.9"/>
    </reaction>
</comment>
<keyword evidence="8 9" id="KW-0131">Cell cycle</keyword>
<comment type="function">
    <text evidence="9 10">Cell wall formation. Catalyzes the addition of glutamate to the nucleotide precursor UDP-N-acetylmuramoyl-L-alanine (UMA).</text>
</comment>
<keyword evidence="9 10" id="KW-0961">Cell wall biogenesis/degradation</keyword>
<dbReference type="EC" id="6.3.2.9" evidence="9 10"/>
<accession>A0A554LGX8</accession>
<dbReference type="Proteomes" id="UP000315589">
    <property type="component" value="Unassembled WGS sequence"/>
</dbReference>
<organism evidence="13 14">
    <name type="scientific">Candidatus Berkelbacteria bacterium Licking1014_85</name>
    <dbReference type="NCBI Taxonomy" id="2017148"/>
    <lineage>
        <taxon>Bacteria</taxon>
        <taxon>Candidatus Berkelbacteria</taxon>
    </lineage>
</organism>
<keyword evidence="9 10" id="KW-0133">Cell shape</keyword>
<feature type="binding site" evidence="9">
    <location>
        <begin position="120"/>
        <end position="126"/>
    </location>
    <ligand>
        <name>ATP</name>
        <dbReference type="ChEBI" id="CHEBI:30616"/>
    </ligand>
</feature>
<evidence type="ECO:0000256" key="5">
    <source>
        <dbReference type="ARBA" id="ARBA00022618"/>
    </source>
</evidence>
<comment type="pathway">
    <text evidence="2 9 10">Cell wall biogenesis; peptidoglycan biosynthesis.</text>
</comment>
<feature type="domain" description="Mur ligase central" evidence="12">
    <location>
        <begin position="118"/>
        <end position="265"/>
    </location>
</feature>
<evidence type="ECO:0000256" key="8">
    <source>
        <dbReference type="ARBA" id="ARBA00023306"/>
    </source>
</evidence>
<dbReference type="HAMAP" id="MF_00639">
    <property type="entry name" value="MurD"/>
    <property type="match status" value="1"/>
</dbReference>
<comment type="similarity">
    <text evidence="9">Belongs to the MurCDEF family.</text>
</comment>
<evidence type="ECO:0000313" key="13">
    <source>
        <dbReference type="EMBL" id="TSC92075.1"/>
    </source>
</evidence>
<dbReference type="NCBIfam" id="TIGR01087">
    <property type="entry name" value="murD"/>
    <property type="match status" value="1"/>
</dbReference>
<dbReference type="SUPFAM" id="SSF51984">
    <property type="entry name" value="MurCD N-terminal domain"/>
    <property type="match status" value="1"/>
</dbReference>
<dbReference type="GO" id="GO:0009252">
    <property type="term" value="P:peptidoglycan biosynthetic process"/>
    <property type="evidence" value="ECO:0007669"/>
    <property type="project" value="UniProtKB-UniRule"/>
</dbReference>
<evidence type="ECO:0000259" key="11">
    <source>
        <dbReference type="Pfam" id="PF02875"/>
    </source>
</evidence>
<evidence type="ECO:0000256" key="10">
    <source>
        <dbReference type="RuleBase" id="RU003664"/>
    </source>
</evidence>
<evidence type="ECO:0000256" key="6">
    <source>
        <dbReference type="ARBA" id="ARBA00022741"/>
    </source>
</evidence>
<comment type="caution">
    <text evidence="13">The sequence shown here is derived from an EMBL/GenBank/DDBJ whole genome shotgun (WGS) entry which is preliminary data.</text>
</comment>
<dbReference type="AlphaFoldDB" id="A0A554LGX8"/>
<comment type="subcellular location">
    <subcellularLocation>
        <location evidence="1 9 10">Cytoplasm</location>
    </subcellularLocation>
</comment>
<dbReference type="GO" id="GO:0008360">
    <property type="term" value="P:regulation of cell shape"/>
    <property type="evidence" value="ECO:0007669"/>
    <property type="project" value="UniProtKB-KW"/>
</dbReference>
<sequence>MVNFDFQQKIAILGYGVNNEKLTEWLIKHGAVSISILDRNTKIKEQRLKSKDADKNSKINYQLGDNYLNNLDQFDIIFRTPGIPYLTPEIQIAKKKGVKIYSQTKLFFDLCPAMIIGVTGTKGKGTTAALIYKILTQNTKCQMLNSKIYLAGNFGKDPFEFLDELTKNDIVILELSSFQLQDLEKSPHIAVVLPITPDHLNHHKNMQEYINAKAKIIKFQKNNDFAMLCQDDKKSVDLAKKTPGQIVWFSGDGIDYSLYPSKLIGKHNLQNISAVIAVARILKIQENIIKEGIKNFQPLPHRLEFAAEINGVKYYDDSYATDADATIAALNAFGKSKNIILICGGSDKGVNYSELGKTIVQKCSFAIANGDTADRIISAIKTADKNYSSIYRTKDLKCSFAIAKSVSKPGDIILLSPASASFDQFNNASERGDKFKKIVNELK</sequence>
<evidence type="ECO:0000256" key="1">
    <source>
        <dbReference type="ARBA" id="ARBA00004496"/>
    </source>
</evidence>
<dbReference type="PROSITE" id="PS01011">
    <property type="entry name" value="FOLYLPOLYGLU_SYNT_1"/>
    <property type="match status" value="1"/>
</dbReference>
<dbReference type="InterPro" id="IPR013221">
    <property type="entry name" value="Mur_ligase_cen"/>
</dbReference>
<evidence type="ECO:0000313" key="14">
    <source>
        <dbReference type="Proteomes" id="UP000315589"/>
    </source>
</evidence>
<keyword evidence="3 9" id="KW-0963">Cytoplasm</keyword>
<name>A0A554LGX8_9BACT</name>
<keyword evidence="7 9" id="KW-0067">ATP-binding</keyword>
<dbReference type="InterPro" id="IPR018109">
    <property type="entry name" value="Folylpolyglutamate_synth_CS"/>
</dbReference>
<dbReference type="Gene3D" id="3.90.190.20">
    <property type="entry name" value="Mur ligase, C-terminal domain"/>
    <property type="match status" value="1"/>
</dbReference>
<dbReference type="PANTHER" id="PTHR43692">
    <property type="entry name" value="UDP-N-ACETYLMURAMOYLALANINE--D-GLUTAMATE LIGASE"/>
    <property type="match status" value="1"/>
</dbReference>
<keyword evidence="9 10" id="KW-0573">Peptidoglycan synthesis</keyword>
<dbReference type="PANTHER" id="PTHR43692:SF1">
    <property type="entry name" value="UDP-N-ACETYLMURAMOYLALANINE--D-GLUTAMATE LIGASE"/>
    <property type="match status" value="1"/>
</dbReference>
<dbReference type="Pfam" id="PF21799">
    <property type="entry name" value="MurD-like_N"/>
    <property type="match status" value="1"/>
</dbReference>
<keyword evidence="6 9" id="KW-0547">Nucleotide-binding</keyword>
<dbReference type="GO" id="GO:0008764">
    <property type="term" value="F:UDP-N-acetylmuramoylalanine-D-glutamate ligase activity"/>
    <property type="evidence" value="ECO:0007669"/>
    <property type="project" value="UniProtKB-UniRule"/>
</dbReference>
<keyword evidence="5 9" id="KW-0132">Cell division</keyword>
<dbReference type="InterPro" id="IPR036565">
    <property type="entry name" value="Mur-like_cat_sf"/>
</dbReference>
<keyword evidence="4 9" id="KW-0436">Ligase</keyword>
<dbReference type="UniPathway" id="UPA00219"/>
<evidence type="ECO:0000256" key="3">
    <source>
        <dbReference type="ARBA" id="ARBA00022490"/>
    </source>
</evidence>
<dbReference type="GO" id="GO:0051301">
    <property type="term" value="P:cell division"/>
    <property type="evidence" value="ECO:0007669"/>
    <property type="project" value="UniProtKB-KW"/>
</dbReference>
<dbReference type="EMBL" id="VMGI01000091">
    <property type="protein sequence ID" value="TSC92075.1"/>
    <property type="molecule type" value="Genomic_DNA"/>
</dbReference>
<dbReference type="GO" id="GO:0005737">
    <property type="term" value="C:cytoplasm"/>
    <property type="evidence" value="ECO:0007669"/>
    <property type="project" value="UniProtKB-SubCell"/>
</dbReference>
<dbReference type="GO" id="GO:0004326">
    <property type="term" value="F:tetrahydrofolylpolyglutamate synthase activity"/>
    <property type="evidence" value="ECO:0007669"/>
    <property type="project" value="InterPro"/>
</dbReference>
<dbReference type="Gene3D" id="3.40.1190.10">
    <property type="entry name" value="Mur-like, catalytic domain"/>
    <property type="match status" value="1"/>
</dbReference>
<dbReference type="SUPFAM" id="SSF53244">
    <property type="entry name" value="MurD-like peptide ligases, peptide-binding domain"/>
    <property type="match status" value="1"/>
</dbReference>
<dbReference type="InterPro" id="IPR005762">
    <property type="entry name" value="MurD"/>
</dbReference>
<feature type="domain" description="Mur ligase C-terminal" evidence="11">
    <location>
        <begin position="301"/>
        <end position="418"/>
    </location>
</feature>
<evidence type="ECO:0000256" key="9">
    <source>
        <dbReference type="HAMAP-Rule" id="MF_00639"/>
    </source>
</evidence>
<dbReference type="SUPFAM" id="SSF53623">
    <property type="entry name" value="MurD-like peptide ligases, catalytic domain"/>
    <property type="match status" value="1"/>
</dbReference>
<dbReference type="Gene3D" id="3.40.50.720">
    <property type="entry name" value="NAD(P)-binding Rossmann-like Domain"/>
    <property type="match status" value="1"/>
</dbReference>
<reference evidence="13 14" key="1">
    <citation type="submission" date="2017-07" db="EMBL/GenBank/DDBJ databases">
        <title>Mechanisms for carbon and nitrogen cycling indicate functional differentiation within the Candidate Phyla Radiation.</title>
        <authorList>
            <person name="Danczak R.E."/>
            <person name="Johnston M.D."/>
            <person name="Kenah C."/>
            <person name="Slattery M."/>
            <person name="Wrighton K.C."/>
            <person name="Wilkins M.J."/>
        </authorList>
    </citation>
    <scope>NUCLEOTIDE SEQUENCE [LARGE SCALE GENOMIC DNA]</scope>
    <source>
        <strain evidence="13">Licking1014_85</strain>
    </source>
</reference>
<evidence type="ECO:0000259" key="12">
    <source>
        <dbReference type="Pfam" id="PF08245"/>
    </source>
</evidence>
<proteinExistence type="inferred from homology"/>
<dbReference type="GO" id="GO:0005524">
    <property type="term" value="F:ATP binding"/>
    <property type="evidence" value="ECO:0007669"/>
    <property type="project" value="UniProtKB-UniRule"/>
</dbReference>
<evidence type="ECO:0000256" key="2">
    <source>
        <dbReference type="ARBA" id="ARBA00004752"/>
    </source>
</evidence>
<dbReference type="InterPro" id="IPR004101">
    <property type="entry name" value="Mur_ligase_C"/>
</dbReference>
<gene>
    <name evidence="9" type="primary">murD</name>
    <name evidence="13" type="ORF">CEN91_572</name>
</gene>
<dbReference type="Pfam" id="PF08245">
    <property type="entry name" value="Mur_ligase_M"/>
    <property type="match status" value="1"/>
</dbReference>
<evidence type="ECO:0000256" key="7">
    <source>
        <dbReference type="ARBA" id="ARBA00022840"/>
    </source>
</evidence>
<dbReference type="InterPro" id="IPR036615">
    <property type="entry name" value="Mur_ligase_C_dom_sf"/>
</dbReference>
<dbReference type="GO" id="GO:0071555">
    <property type="term" value="P:cell wall organization"/>
    <property type="evidence" value="ECO:0007669"/>
    <property type="project" value="UniProtKB-KW"/>
</dbReference>
<dbReference type="Pfam" id="PF02875">
    <property type="entry name" value="Mur_ligase_C"/>
    <property type="match status" value="1"/>
</dbReference>
<evidence type="ECO:0000256" key="4">
    <source>
        <dbReference type="ARBA" id="ARBA00022598"/>
    </source>
</evidence>